<dbReference type="EMBL" id="JACHMM010000001">
    <property type="protein sequence ID" value="MBB5786605.1"/>
    <property type="molecule type" value="Genomic_DNA"/>
</dbReference>
<evidence type="ECO:0000313" key="2">
    <source>
        <dbReference type="Proteomes" id="UP000542813"/>
    </source>
</evidence>
<comment type="caution">
    <text evidence="1">The sequence shown here is derived from an EMBL/GenBank/DDBJ whole genome shotgun (WGS) entry which is preliminary data.</text>
</comment>
<dbReference type="RefSeq" id="WP_221440575.1">
    <property type="nucleotide sequence ID" value="NZ_JACHMM010000001.1"/>
</dbReference>
<accession>A0A7W9GMJ4</accession>
<organism evidence="1 2">
    <name type="scientific">Jiangella mangrovi</name>
    <dbReference type="NCBI Taxonomy" id="1524084"/>
    <lineage>
        <taxon>Bacteria</taxon>
        <taxon>Bacillati</taxon>
        <taxon>Actinomycetota</taxon>
        <taxon>Actinomycetes</taxon>
        <taxon>Jiangellales</taxon>
        <taxon>Jiangellaceae</taxon>
        <taxon>Jiangella</taxon>
    </lineage>
</organism>
<gene>
    <name evidence="1" type="ORF">HD601_001180</name>
</gene>
<sequence length="52" mass="5666">MTATTLRRILDVSFPAATAALEELRRAGILHTKVIERGATAYIAREVLDLIG</sequence>
<proteinExistence type="predicted"/>
<evidence type="ECO:0000313" key="1">
    <source>
        <dbReference type="EMBL" id="MBB5786605.1"/>
    </source>
</evidence>
<keyword evidence="2" id="KW-1185">Reference proteome</keyword>
<name>A0A7W9GMJ4_9ACTN</name>
<protein>
    <submittedName>
        <fullName evidence="1">Mn-dependent DtxR family transcriptional regulator</fullName>
    </submittedName>
</protein>
<dbReference type="Proteomes" id="UP000542813">
    <property type="component" value="Unassembled WGS sequence"/>
</dbReference>
<reference evidence="1 2" key="1">
    <citation type="submission" date="2020-08" db="EMBL/GenBank/DDBJ databases">
        <title>Sequencing the genomes of 1000 actinobacteria strains.</title>
        <authorList>
            <person name="Klenk H.-P."/>
        </authorList>
    </citation>
    <scope>NUCLEOTIDE SEQUENCE [LARGE SCALE GENOMIC DNA]</scope>
    <source>
        <strain evidence="1 2">DSM 102122</strain>
    </source>
</reference>
<dbReference type="AlphaFoldDB" id="A0A7W9GMJ4"/>